<evidence type="ECO:0000313" key="3">
    <source>
        <dbReference type="Proteomes" id="UP000640485"/>
    </source>
</evidence>
<dbReference type="PANTHER" id="PTHR35090">
    <property type="entry name" value="DNA-DIRECTED RNA POLYMERASE SUBUNIT I"/>
    <property type="match status" value="1"/>
</dbReference>
<feature type="domain" description="4-vinyl reductase 4VR" evidence="1">
    <location>
        <begin position="108"/>
        <end position="173"/>
    </location>
</feature>
<gene>
    <name evidence="2" type="ORF">JJJ17_12225</name>
</gene>
<dbReference type="SMART" id="SM00989">
    <property type="entry name" value="V4R"/>
    <property type="match status" value="1"/>
</dbReference>
<protein>
    <submittedName>
        <fullName evidence="2">4-vinyl reductase</fullName>
    </submittedName>
</protein>
<dbReference type="InterPro" id="IPR024096">
    <property type="entry name" value="NO_sig/Golgi_transp_ligand-bd"/>
</dbReference>
<sequence>MQPAVEIDVDEASGIWRTDGLPMLYVPRHFMVNMHNEIEQALGRDGFSDVLHRSGRKSALHWCRKQAEQSGASASDVFEFYLRRLSERGWGRFSIDRLDLNELVAVIDLRDSIYVLEAGGGAQAPTCYIFEGFFVGAMEYVCETLGISPQTISCRETRCAATGDPHCRFEVTCTLS</sequence>
<reference evidence="2" key="1">
    <citation type="submission" date="2021-01" db="EMBL/GenBank/DDBJ databases">
        <title>Paracoccus amoyensis sp. nov., isolated from the surface seawater along the coast of Xiamen Island, China.</title>
        <authorList>
            <person name="Lyu L."/>
        </authorList>
    </citation>
    <scope>NUCLEOTIDE SEQUENCE</scope>
    <source>
        <strain evidence="2">MJ17</strain>
    </source>
</reference>
<evidence type="ECO:0000259" key="1">
    <source>
        <dbReference type="SMART" id="SM00989"/>
    </source>
</evidence>
<comment type="caution">
    <text evidence="2">The sequence shown here is derived from an EMBL/GenBank/DDBJ whole genome shotgun (WGS) entry which is preliminary data.</text>
</comment>
<dbReference type="AlphaFoldDB" id="A0A934SD59"/>
<evidence type="ECO:0000313" key="2">
    <source>
        <dbReference type="EMBL" id="MBK4216695.1"/>
    </source>
</evidence>
<dbReference type="SUPFAM" id="SSF111126">
    <property type="entry name" value="Ligand-binding domain in the NO signalling and Golgi transport"/>
    <property type="match status" value="1"/>
</dbReference>
<dbReference type="Proteomes" id="UP000640485">
    <property type="component" value="Unassembled WGS sequence"/>
</dbReference>
<dbReference type="Pfam" id="PF19367">
    <property type="entry name" value="DUF5943"/>
    <property type="match status" value="1"/>
</dbReference>
<dbReference type="Gene3D" id="3.30.1380.20">
    <property type="entry name" value="Trafficking protein particle complex subunit 3"/>
    <property type="match status" value="1"/>
</dbReference>
<dbReference type="InterPro" id="IPR004096">
    <property type="entry name" value="V4R"/>
</dbReference>
<proteinExistence type="predicted"/>
<name>A0A934SD59_9RHOB</name>
<keyword evidence="3" id="KW-1185">Reference proteome</keyword>
<organism evidence="2 3">
    <name type="scientific">Paracoccus caeni</name>
    <dbReference type="NCBI Taxonomy" id="657651"/>
    <lineage>
        <taxon>Bacteria</taxon>
        <taxon>Pseudomonadati</taxon>
        <taxon>Pseudomonadota</taxon>
        <taxon>Alphaproteobacteria</taxon>
        <taxon>Rhodobacterales</taxon>
        <taxon>Paracoccaceae</taxon>
        <taxon>Paracoccus</taxon>
    </lineage>
</organism>
<dbReference type="RefSeq" id="WP_200686853.1">
    <property type="nucleotide sequence ID" value="NZ_JAEPRQ010000004.1"/>
</dbReference>
<dbReference type="PANTHER" id="PTHR35090:SF1">
    <property type="entry name" value="SLR0144 PROTEIN"/>
    <property type="match status" value="1"/>
</dbReference>
<dbReference type="InterPro" id="IPR045987">
    <property type="entry name" value="DUF5943"/>
</dbReference>
<dbReference type="EMBL" id="JAEPRQ010000004">
    <property type="protein sequence ID" value="MBK4216695.1"/>
    <property type="molecule type" value="Genomic_DNA"/>
</dbReference>
<accession>A0A934SD59</accession>